<dbReference type="RefSeq" id="WP_230495478.1">
    <property type="nucleotide sequence ID" value="NZ_CAKJTG010000004.1"/>
</dbReference>
<accession>A0A9C7G7Q9</accession>
<keyword evidence="1" id="KW-0472">Membrane</keyword>
<organism evidence="2 3">
    <name type="scientific">Pseudoneobacillus rhizosphaerae</name>
    <dbReference type="NCBI Taxonomy" id="2880968"/>
    <lineage>
        <taxon>Bacteria</taxon>
        <taxon>Bacillati</taxon>
        <taxon>Bacillota</taxon>
        <taxon>Bacilli</taxon>
        <taxon>Bacillales</taxon>
        <taxon>Bacillaceae</taxon>
        <taxon>Pseudoneobacillus</taxon>
    </lineage>
</organism>
<evidence type="ECO:0008006" key="4">
    <source>
        <dbReference type="Google" id="ProtNLM"/>
    </source>
</evidence>
<dbReference type="AlphaFoldDB" id="A0A9C7G7Q9"/>
<reference evidence="2" key="1">
    <citation type="submission" date="2021-10" db="EMBL/GenBank/DDBJ databases">
        <authorList>
            <person name="Criscuolo A."/>
        </authorList>
    </citation>
    <scope>NUCLEOTIDE SEQUENCE</scope>
    <source>
        <strain evidence="2">CIP111885</strain>
    </source>
</reference>
<keyword evidence="3" id="KW-1185">Reference proteome</keyword>
<dbReference type="Proteomes" id="UP000789845">
    <property type="component" value="Unassembled WGS sequence"/>
</dbReference>
<dbReference type="EMBL" id="CAKJTG010000004">
    <property type="protein sequence ID" value="CAG9607210.1"/>
    <property type="molecule type" value="Genomic_DNA"/>
</dbReference>
<protein>
    <recommendedName>
        <fullName evidence="4">YtxH domain-containing protein</fullName>
    </recommendedName>
</protein>
<comment type="caution">
    <text evidence="2">The sequence shown here is derived from an EMBL/GenBank/DDBJ whole genome shotgun (WGS) entry which is preliminary data.</text>
</comment>
<keyword evidence="1" id="KW-1133">Transmembrane helix</keyword>
<gene>
    <name evidence="2" type="ORF">NEOCIP111885_00900</name>
</gene>
<evidence type="ECO:0000256" key="1">
    <source>
        <dbReference type="SAM" id="Phobius"/>
    </source>
</evidence>
<proteinExistence type="predicted"/>
<feature type="transmembrane region" description="Helical" evidence="1">
    <location>
        <begin position="6"/>
        <end position="24"/>
    </location>
</feature>
<name>A0A9C7G7Q9_9BACI</name>
<keyword evidence="1" id="KW-0812">Transmembrane</keyword>
<sequence length="108" mass="11955">MGNTNKFWTGVLAGAIAGGLISLLDRDTRHAVGDKYGKIAKNISYGFTHPKEIATTVIEKTKEFKETASQISEDISFITKKIDEIRELTPEVTGLVKETKEAFLKEHS</sequence>
<evidence type="ECO:0000313" key="3">
    <source>
        <dbReference type="Proteomes" id="UP000789845"/>
    </source>
</evidence>
<evidence type="ECO:0000313" key="2">
    <source>
        <dbReference type="EMBL" id="CAG9607210.1"/>
    </source>
</evidence>